<sequence length="233" mass="24510">MKRLTVLFLFSYISLINCGGGPSQDLSGLLLLLGAGGPSNSFHCGQTVANPLSYSNYDSSSLPVVITDNSGFISAAGGNNCGAAALVDNDDGTVTDTQNKFLWTLCTAYNPGPIQLYNYVSSSCNTGSVVTADRDITQSQAAAFCESLTFAGHSDWILPDAIQLETLYTASNPYSLDPFGIVAKNSLRRMSVVWTSTQTVHGIIHAYTGTPDRFVAAAKTATGLASLICVAKI</sequence>
<evidence type="ECO:0000259" key="1">
    <source>
        <dbReference type="Pfam" id="PF07603"/>
    </source>
</evidence>
<dbReference type="Pfam" id="PF07603">
    <property type="entry name" value="Lcl_C"/>
    <property type="match status" value="1"/>
</dbReference>
<feature type="domain" description="Lcl C-terminal" evidence="1">
    <location>
        <begin position="92"/>
        <end position="201"/>
    </location>
</feature>
<evidence type="ECO:0000313" key="2">
    <source>
        <dbReference type="EMBL" id="MFB5736304.1"/>
    </source>
</evidence>
<organism evidence="2 3">
    <name type="scientific">Leptospira wolffii</name>
    <dbReference type="NCBI Taxonomy" id="409998"/>
    <lineage>
        <taxon>Bacteria</taxon>
        <taxon>Pseudomonadati</taxon>
        <taxon>Spirochaetota</taxon>
        <taxon>Spirochaetia</taxon>
        <taxon>Leptospirales</taxon>
        <taxon>Leptospiraceae</taxon>
        <taxon>Leptospira</taxon>
    </lineage>
</organism>
<proteinExistence type="predicted"/>
<dbReference type="InterPro" id="IPR011460">
    <property type="entry name" value="Lcl_C"/>
</dbReference>
<dbReference type="Proteomes" id="UP001580391">
    <property type="component" value="Unassembled WGS sequence"/>
</dbReference>
<name>A0ABV5BLW5_9LEPT</name>
<protein>
    <submittedName>
        <fullName evidence="2">DUF1566 domain-containing protein</fullName>
    </submittedName>
</protein>
<evidence type="ECO:0000313" key="3">
    <source>
        <dbReference type="Proteomes" id="UP001580391"/>
    </source>
</evidence>
<gene>
    <name evidence="2" type="ORF">ACE5IX_07300</name>
</gene>
<keyword evidence="3" id="KW-1185">Reference proteome</keyword>
<comment type="caution">
    <text evidence="2">The sequence shown here is derived from an EMBL/GenBank/DDBJ whole genome shotgun (WGS) entry which is preliminary data.</text>
</comment>
<dbReference type="EMBL" id="JBHILJ010000003">
    <property type="protein sequence ID" value="MFB5736304.1"/>
    <property type="molecule type" value="Genomic_DNA"/>
</dbReference>
<accession>A0ABV5BLW5</accession>
<reference evidence="2 3" key="1">
    <citation type="submission" date="2024-09" db="EMBL/GenBank/DDBJ databases">
        <title>Taxonomic and Genotyping Characterization of Leptospira Strains isolated from Multiple Sources in Colombia highlights the importance of intermediate species.</title>
        <authorList>
            <person name="Torres Higuera L."/>
            <person name="Rojas Tapias D."/>
            <person name="Jimenez Velasquez S."/>
            <person name="Renjifo Ibanez C."/>
        </authorList>
    </citation>
    <scope>NUCLEOTIDE SEQUENCE [LARGE SCALE GENOMIC DNA]</scope>
    <source>
        <strain evidence="2 3">Lep080</strain>
    </source>
</reference>
<dbReference type="RefSeq" id="WP_375516876.1">
    <property type="nucleotide sequence ID" value="NZ_JBHILI010000004.1"/>
</dbReference>